<name>A0ABW4YCZ4_9GAMM</name>
<dbReference type="RefSeq" id="WP_386028355.1">
    <property type="nucleotide sequence ID" value="NZ_JBHUHX010000051.1"/>
</dbReference>
<comment type="caution">
    <text evidence="1">The sequence shown here is derived from an EMBL/GenBank/DDBJ whole genome shotgun (WGS) entry which is preliminary data.</text>
</comment>
<sequence>MSRLIDAEPALIDDLKEESELISEKTVAGVTVFVARHPTLGKIVLVRTKDGSGIAVEVDA</sequence>
<proteinExistence type="predicted"/>
<organism evidence="1 2">
    <name type="scientific">Thiorhodococcus fuscus</name>
    <dbReference type="NCBI Taxonomy" id="527200"/>
    <lineage>
        <taxon>Bacteria</taxon>
        <taxon>Pseudomonadati</taxon>
        <taxon>Pseudomonadota</taxon>
        <taxon>Gammaproteobacteria</taxon>
        <taxon>Chromatiales</taxon>
        <taxon>Chromatiaceae</taxon>
        <taxon>Thiorhodococcus</taxon>
    </lineage>
</organism>
<evidence type="ECO:0000313" key="1">
    <source>
        <dbReference type="EMBL" id="MFD2113512.1"/>
    </source>
</evidence>
<evidence type="ECO:0000313" key="2">
    <source>
        <dbReference type="Proteomes" id="UP001597337"/>
    </source>
</evidence>
<dbReference type="Proteomes" id="UP001597337">
    <property type="component" value="Unassembled WGS sequence"/>
</dbReference>
<reference evidence="2" key="1">
    <citation type="journal article" date="2019" name="Int. J. Syst. Evol. Microbiol.">
        <title>The Global Catalogue of Microorganisms (GCM) 10K type strain sequencing project: providing services to taxonomists for standard genome sequencing and annotation.</title>
        <authorList>
            <consortium name="The Broad Institute Genomics Platform"/>
            <consortium name="The Broad Institute Genome Sequencing Center for Infectious Disease"/>
            <person name="Wu L."/>
            <person name="Ma J."/>
        </authorList>
    </citation>
    <scope>NUCLEOTIDE SEQUENCE [LARGE SCALE GENOMIC DNA]</scope>
    <source>
        <strain evidence="2">KACC 12597</strain>
    </source>
</reference>
<protein>
    <submittedName>
        <fullName evidence="1">Uncharacterized protein</fullName>
    </submittedName>
</protein>
<accession>A0ABW4YCZ4</accession>
<dbReference type="EMBL" id="JBHUHX010000051">
    <property type="protein sequence ID" value="MFD2113512.1"/>
    <property type="molecule type" value="Genomic_DNA"/>
</dbReference>
<gene>
    <name evidence="1" type="ORF">ACFSJC_16805</name>
</gene>
<keyword evidence="2" id="KW-1185">Reference proteome</keyword>